<protein>
    <submittedName>
        <fullName evidence="1">Uncharacterized protein</fullName>
    </submittedName>
</protein>
<accession>A0A5R9G2H9</accession>
<dbReference type="AlphaFoldDB" id="A0A5R9G2H9"/>
<dbReference type="OrthoDB" id="2627157at2"/>
<dbReference type="EMBL" id="VCIW01000017">
    <property type="protein sequence ID" value="TLS50031.1"/>
    <property type="molecule type" value="Genomic_DNA"/>
</dbReference>
<keyword evidence="2" id="KW-1185">Reference proteome</keyword>
<evidence type="ECO:0000313" key="1">
    <source>
        <dbReference type="EMBL" id="TLS50031.1"/>
    </source>
</evidence>
<reference evidence="1 2" key="1">
    <citation type="submission" date="2019-05" db="EMBL/GenBank/DDBJ databases">
        <authorList>
            <person name="Narsing Rao M.P."/>
            <person name="Li W.J."/>
        </authorList>
    </citation>
    <scope>NUCLEOTIDE SEQUENCE [LARGE SCALE GENOMIC DNA]</scope>
    <source>
        <strain evidence="1 2">SYSU_K30003</strain>
    </source>
</reference>
<name>A0A5R9G2H9_9BACL</name>
<comment type="caution">
    <text evidence="1">The sequence shown here is derived from an EMBL/GenBank/DDBJ whole genome shotgun (WGS) entry which is preliminary data.</text>
</comment>
<dbReference type="RefSeq" id="WP_138196515.1">
    <property type="nucleotide sequence ID" value="NZ_VCIW01000017.1"/>
</dbReference>
<evidence type="ECO:0000313" key="2">
    <source>
        <dbReference type="Proteomes" id="UP000309676"/>
    </source>
</evidence>
<sequence length="107" mass="12467">MKENPDILKPAEANVTGAGISYKGKIYSCQTALKEQWFLKARVQPWKIAIFMDVWSDEYILLPIKDGTLSLAYKVNPNDQNPGNHLEYYQLINHLKQKRLQYRRKGN</sequence>
<proteinExistence type="predicted"/>
<organism evidence="1 2">
    <name type="scientific">Paenibacillus antri</name>
    <dbReference type="NCBI Taxonomy" id="2582848"/>
    <lineage>
        <taxon>Bacteria</taxon>
        <taxon>Bacillati</taxon>
        <taxon>Bacillota</taxon>
        <taxon>Bacilli</taxon>
        <taxon>Bacillales</taxon>
        <taxon>Paenibacillaceae</taxon>
        <taxon>Paenibacillus</taxon>
    </lineage>
</organism>
<dbReference type="Proteomes" id="UP000309676">
    <property type="component" value="Unassembled WGS sequence"/>
</dbReference>
<gene>
    <name evidence="1" type="ORF">FE782_22095</name>
</gene>